<feature type="chain" id="PRO_5001521417" evidence="1">
    <location>
        <begin position="17"/>
        <end position="198"/>
    </location>
</feature>
<sequence>MLIATFFIMGLGLCDGNSLAQNLTRRTIRVVRTEDNLRLLTYTPDLEEYIPKCLMSRFLKRTREGATRTLETNNKLESKEINTDGQFAELYKTISISVKSGTPPYLQTTSDKGPLPPAWPETQYVQHAKPEQCLILGSSPDETRKHPCTLWGFKKCNTSCVIKCQKIFVKKCGVGRVVDLTKCTPIEAEKGDSKYPPK</sequence>
<reference evidence="2" key="1">
    <citation type="submission" date="2014-03" db="EMBL/GenBank/DDBJ databases">
        <title>The sialotranscriptome of Amblyomma triste, Amblyomma parvum and Amblyomma cajennense ticks, uncovered by 454-based RNA-seq.</title>
        <authorList>
            <person name="Garcia G.R."/>
            <person name="Gardinassi L.G."/>
            <person name="Ribeiro J.M."/>
            <person name="Anatrielo E."/>
            <person name="Ferreira B.R."/>
            <person name="Moreira H.N."/>
            <person name="Mafra C."/>
            <person name="Olegario M.M."/>
            <person name="Szabo P.J."/>
            <person name="Miranda-Santos I.K."/>
            <person name="Maruyama S.R."/>
        </authorList>
    </citation>
    <scope>NUCLEOTIDE SEQUENCE</scope>
    <source>
        <strain evidence="2">Araguapaz</strain>
        <tissue evidence="2">Salivary glands</tissue>
    </source>
</reference>
<protein>
    <submittedName>
        <fullName evidence="2">Putative secreted protein 94</fullName>
    </submittedName>
</protein>
<evidence type="ECO:0000256" key="1">
    <source>
        <dbReference type="SAM" id="SignalP"/>
    </source>
</evidence>
<name>A0A023FZ20_AMBPA</name>
<feature type="signal peptide" evidence="1">
    <location>
        <begin position="1"/>
        <end position="16"/>
    </location>
</feature>
<accession>A0A023FZ20</accession>
<proteinExistence type="evidence at transcript level"/>
<evidence type="ECO:0000313" key="2">
    <source>
        <dbReference type="EMBL" id="JAC26744.1"/>
    </source>
</evidence>
<dbReference type="AlphaFoldDB" id="A0A023FZ20"/>
<keyword evidence="1" id="KW-0732">Signal</keyword>
<dbReference type="InterPro" id="IPR012674">
    <property type="entry name" value="Calycin"/>
</dbReference>
<dbReference type="EMBL" id="GBBL01000576">
    <property type="protein sequence ID" value="JAC26744.1"/>
    <property type="molecule type" value="mRNA"/>
</dbReference>
<organism evidence="2">
    <name type="scientific">Amblyomma parvum</name>
    <name type="common">South American tick</name>
    <dbReference type="NCBI Taxonomy" id="251391"/>
    <lineage>
        <taxon>Eukaryota</taxon>
        <taxon>Metazoa</taxon>
        <taxon>Ecdysozoa</taxon>
        <taxon>Arthropoda</taxon>
        <taxon>Chelicerata</taxon>
        <taxon>Arachnida</taxon>
        <taxon>Acari</taxon>
        <taxon>Parasitiformes</taxon>
        <taxon>Ixodida</taxon>
        <taxon>Ixodoidea</taxon>
        <taxon>Ixodidae</taxon>
        <taxon>Amblyomminae</taxon>
        <taxon>Amblyomma</taxon>
    </lineage>
</organism>
<dbReference type="Gene3D" id="2.40.128.20">
    <property type="match status" value="1"/>
</dbReference>